<reference evidence="1 2" key="1">
    <citation type="journal article" date="2015" name="Genome Announc.">
        <title>Genome Sequence of Ureaplasma diversum Strain ATCC 49782.</title>
        <authorList>
            <person name="Marques L.M."/>
            <person name="Guimaraes A.M."/>
            <person name="Martins H.B."/>
            <person name="Rezende I.S."/>
            <person name="Barbosa M.S."/>
            <person name="Campos G.B."/>
            <person name="do Nascimento N.C."/>
            <person name="Dos Santos A.P."/>
            <person name="Amorim A.T."/>
            <person name="Santos V.M."/>
            <person name="Messick J.B."/>
            <person name="Timenetsky J."/>
        </authorList>
    </citation>
    <scope>NUCLEOTIDE SEQUENCE [LARGE SCALE GENOMIC DNA]</scope>
    <source>
        <strain evidence="1 2">ATCC 49782</strain>
    </source>
</reference>
<dbReference type="PATRIC" id="fig|42094.4.peg.523"/>
<sequence length="164" mass="19153">MAIASDPLTIAKWFLNKQPMTLKKLQTLMFYSYGNYLLFNNQHSWLSEKLFNEKIILKNGSIFIKSVADYYQKYGSDVIRTKKAIDKKLLNKKAEVQLEVILEETPLNNGMYDSIWNSHKRKILELSPNMIGLDEDSLELNDGLIHKVFLENYQAMMKSKQKVK</sequence>
<dbReference type="HOGENOM" id="CLU_1618296_0_0_14"/>
<accession>A0A0C5RPZ9</accession>
<evidence type="ECO:0000313" key="2">
    <source>
        <dbReference type="Proteomes" id="UP000032261"/>
    </source>
</evidence>
<dbReference type="RefSeq" id="WP_208894866.1">
    <property type="nucleotide sequence ID" value="NZ_CP009770.1"/>
</dbReference>
<evidence type="ECO:0000313" key="1">
    <source>
        <dbReference type="EMBL" id="AJQ45454.1"/>
    </source>
</evidence>
<name>A0A0C5RPZ9_9BACT</name>
<protein>
    <recommendedName>
        <fullName evidence="3">Antitoxin SocA-like Panacea domain-containing protein</fullName>
    </recommendedName>
</protein>
<dbReference type="Proteomes" id="UP000032261">
    <property type="component" value="Chromosome"/>
</dbReference>
<proteinExistence type="predicted"/>
<evidence type="ECO:0008006" key="3">
    <source>
        <dbReference type="Google" id="ProtNLM"/>
    </source>
</evidence>
<dbReference type="EMBL" id="CP009770">
    <property type="protein sequence ID" value="AJQ45454.1"/>
    <property type="molecule type" value="Genomic_DNA"/>
</dbReference>
<dbReference type="KEGG" id="ude:JM47_02635"/>
<dbReference type="AlphaFoldDB" id="A0A0C5RPZ9"/>
<gene>
    <name evidence="1" type="ORF">JM47_02635</name>
</gene>
<organism evidence="1 2">
    <name type="scientific">Ureaplasma diversum</name>
    <dbReference type="NCBI Taxonomy" id="42094"/>
    <lineage>
        <taxon>Bacteria</taxon>
        <taxon>Bacillati</taxon>
        <taxon>Mycoplasmatota</taxon>
        <taxon>Mycoplasmoidales</taxon>
        <taxon>Mycoplasmoidaceae</taxon>
        <taxon>Ureaplasma</taxon>
    </lineage>
</organism>